<feature type="repeat" description="TPR" evidence="4">
    <location>
        <begin position="150"/>
        <end position="183"/>
    </location>
</feature>
<dbReference type="InterPro" id="IPR036097">
    <property type="entry name" value="HisK_dim/P_sf"/>
</dbReference>
<dbReference type="SUPFAM" id="SSF47384">
    <property type="entry name" value="Homodimeric domain of signal transducing histidine kinase"/>
    <property type="match status" value="1"/>
</dbReference>
<comment type="catalytic activity">
    <reaction evidence="1">
        <text>ATP + protein L-histidine = ADP + protein N-phospho-L-histidine.</text>
        <dbReference type="EC" id="2.7.13.3"/>
    </reaction>
</comment>
<evidence type="ECO:0000256" key="5">
    <source>
        <dbReference type="SAM" id="Coils"/>
    </source>
</evidence>
<evidence type="ECO:0000256" key="4">
    <source>
        <dbReference type="PROSITE-ProRule" id="PRU00339"/>
    </source>
</evidence>
<comment type="caution">
    <text evidence="8">The sequence shown here is derived from an EMBL/GenBank/DDBJ whole genome shotgun (WGS) entry which is preliminary data.</text>
</comment>
<dbReference type="GO" id="GO:0005524">
    <property type="term" value="F:ATP binding"/>
    <property type="evidence" value="ECO:0007669"/>
    <property type="project" value="UniProtKB-KW"/>
</dbReference>
<proteinExistence type="predicted"/>
<gene>
    <name evidence="8" type="ORF">N7U62_04060</name>
</gene>
<dbReference type="PROSITE" id="PS50005">
    <property type="entry name" value="TPR"/>
    <property type="match status" value="1"/>
</dbReference>
<dbReference type="InterPro" id="IPR003594">
    <property type="entry name" value="HATPase_dom"/>
</dbReference>
<keyword evidence="6" id="KW-0812">Transmembrane</keyword>
<evidence type="ECO:0000313" key="8">
    <source>
        <dbReference type="EMBL" id="MCV9385820.1"/>
    </source>
</evidence>
<evidence type="ECO:0000256" key="2">
    <source>
        <dbReference type="ARBA" id="ARBA00012438"/>
    </source>
</evidence>
<organism evidence="8 9">
    <name type="scientific">Reichenbachiella ulvae</name>
    <dbReference type="NCBI Taxonomy" id="2980104"/>
    <lineage>
        <taxon>Bacteria</taxon>
        <taxon>Pseudomonadati</taxon>
        <taxon>Bacteroidota</taxon>
        <taxon>Cytophagia</taxon>
        <taxon>Cytophagales</taxon>
        <taxon>Reichenbachiellaceae</taxon>
        <taxon>Reichenbachiella</taxon>
    </lineage>
</organism>
<keyword evidence="5" id="KW-0175">Coiled coil</keyword>
<keyword evidence="6" id="KW-1133">Transmembrane helix</keyword>
<dbReference type="InterPro" id="IPR019734">
    <property type="entry name" value="TPR_rpt"/>
</dbReference>
<evidence type="ECO:0000256" key="1">
    <source>
        <dbReference type="ARBA" id="ARBA00000085"/>
    </source>
</evidence>
<dbReference type="PRINTS" id="PR00344">
    <property type="entry name" value="BCTRLSENSOR"/>
</dbReference>
<dbReference type="InterPro" id="IPR004358">
    <property type="entry name" value="Sig_transdc_His_kin-like_C"/>
</dbReference>
<keyword evidence="8" id="KW-0547">Nucleotide-binding</keyword>
<name>A0ABT3CQ26_9BACT</name>
<evidence type="ECO:0000259" key="7">
    <source>
        <dbReference type="PROSITE" id="PS50109"/>
    </source>
</evidence>
<dbReference type="PANTHER" id="PTHR43065:SF50">
    <property type="entry name" value="HISTIDINE KINASE"/>
    <property type="match status" value="1"/>
</dbReference>
<dbReference type="SMART" id="SM00388">
    <property type="entry name" value="HisKA"/>
    <property type="match status" value="1"/>
</dbReference>
<feature type="coiled-coil region" evidence="5">
    <location>
        <begin position="590"/>
        <end position="627"/>
    </location>
</feature>
<dbReference type="SMART" id="SM00387">
    <property type="entry name" value="HATPase_c"/>
    <property type="match status" value="1"/>
</dbReference>
<dbReference type="Proteomes" id="UP001300692">
    <property type="component" value="Unassembled WGS sequence"/>
</dbReference>
<sequence length="894" mass="101669">MKKVRPIVFLVVGVFMTIVSQAQEISEDEARSLLEKTEYNKKRGNLEGALGYGLLGLDQAEALNNDDLIFEFKSLLGDIYLSKKDYKKAINNFLGIVLASKRTGNQNNLAQGYFYLANTYSSMGAYNKASDYYYQVSVIYDKTGYKQGKANAIEALGKNYVTSNQTEKAIDTYERLLNIAVNDKLYSYVGKANEQLFNQYMILGNTKNAIKYGVLYYERIKDRGNPRQIAEAADLLSGQYIELGDDRNALKYANIAVQKNQNKIEYLGNQAVAYAMNDDFVKSMTTFDEAIQKSEKLRRTMDVAKFQNKKAEIAVDFGEYKVATDALSIAENIAVNKNSKETLLHSYKVYTDMYKKRGLDSQYEEYNKLYKAVKLQVGDSDPYPSKVSMARENLAESYEQEARAEISSEENQRLAKERERLRSEQKLKELQLVEQRSKLQEAELQQIELEAQKAKQEMMLLEQAAKAKLNEEQLERLQLEAEMTRLAEAERQKELDILQKEREILRQQKEFETKQAEQAKVLQYIVIIGSIVILTILAVAFYRTYNTGKTIQEQNKNLAEQQKTILNRNIQLKKSSEAMLAMNNKLKKAHVNLKVLLKKEQETREELEKANKEIKNTQVHLVQAEKMSSLGLLTAGIAHEINNPINFVSSGAQSLLQNFNEIKSYIENYQKVLALEDFDDIKKYRAVLQEDEESLNEIQDASEELLADVNYGISRITEIVNGLRSFSRHDEAEVKDADINESFSSALLILKNKYKNKAEIVMDLDESIPQIQCFPGQLNQVFVNLVNNALDAMEDEGTITIATKNIDKNKIEIRISDTGSGIPDEVKEKIFDPFFTTKDIGKGTGLGLSISHGIIEKHNGSIEVESEMGVGTTFIIKLPKKLELDEKVLENQLS</sequence>
<protein>
    <recommendedName>
        <fullName evidence="2">histidine kinase</fullName>
        <ecNumber evidence="2">2.7.13.3</ecNumber>
    </recommendedName>
</protein>
<dbReference type="SUPFAM" id="SSF48452">
    <property type="entry name" value="TPR-like"/>
    <property type="match status" value="2"/>
</dbReference>
<feature type="domain" description="Histidine kinase" evidence="7">
    <location>
        <begin position="636"/>
        <end position="882"/>
    </location>
</feature>
<dbReference type="CDD" id="cd00082">
    <property type="entry name" value="HisKA"/>
    <property type="match status" value="1"/>
</dbReference>
<evidence type="ECO:0000256" key="6">
    <source>
        <dbReference type="SAM" id="Phobius"/>
    </source>
</evidence>
<evidence type="ECO:0000313" key="9">
    <source>
        <dbReference type="Proteomes" id="UP001300692"/>
    </source>
</evidence>
<dbReference type="Gene3D" id="1.10.287.130">
    <property type="match status" value="1"/>
</dbReference>
<dbReference type="InterPro" id="IPR003661">
    <property type="entry name" value="HisK_dim/P_dom"/>
</dbReference>
<dbReference type="InterPro" id="IPR036890">
    <property type="entry name" value="HATPase_C_sf"/>
</dbReference>
<accession>A0ABT3CQ26</accession>
<evidence type="ECO:0000256" key="3">
    <source>
        <dbReference type="ARBA" id="ARBA00022553"/>
    </source>
</evidence>
<dbReference type="InterPro" id="IPR011990">
    <property type="entry name" value="TPR-like_helical_dom_sf"/>
</dbReference>
<dbReference type="SUPFAM" id="SSF55874">
    <property type="entry name" value="ATPase domain of HSP90 chaperone/DNA topoisomerase II/histidine kinase"/>
    <property type="match status" value="1"/>
</dbReference>
<keyword evidence="3" id="KW-0597">Phosphoprotein</keyword>
<keyword evidence="9" id="KW-1185">Reference proteome</keyword>
<dbReference type="EC" id="2.7.13.3" evidence="2"/>
<dbReference type="Gene3D" id="3.30.565.10">
    <property type="entry name" value="Histidine kinase-like ATPase, C-terminal domain"/>
    <property type="match status" value="1"/>
</dbReference>
<dbReference type="PROSITE" id="PS50109">
    <property type="entry name" value="HIS_KIN"/>
    <property type="match status" value="1"/>
</dbReference>
<dbReference type="RefSeq" id="WP_264136603.1">
    <property type="nucleotide sequence ID" value="NZ_JAOYOD010000001.1"/>
</dbReference>
<dbReference type="EMBL" id="JAOYOD010000001">
    <property type="protein sequence ID" value="MCV9385820.1"/>
    <property type="molecule type" value="Genomic_DNA"/>
</dbReference>
<keyword evidence="6" id="KW-0472">Membrane</keyword>
<feature type="transmembrane region" description="Helical" evidence="6">
    <location>
        <begin position="521"/>
        <end position="542"/>
    </location>
</feature>
<dbReference type="Gene3D" id="1.25.40.10">
    <property type="entry name" value="Tetratricopeptide repeat domain"/>
    <property type="match status" value="2"/>
</dbReference>
<dbReference type="InterPro" id="IPR005467">
    <property type="entry name" value="His_kinase_dom"/>
</dbReference>
<keyword evidence="4" id="KW-0802">TPR repeat</keyword>
<dbReference type="Pfam" id="PF02518">
    <property type="entry name" value="HATPase_c"/>
    <property type="match status" value="1"/>
</dbReference>
<feature type="coiled-coil region" evidence="5">
    <location>
        <begin position="399"/>
        <end position="517"/>
    </location>
</feature>
<reference evidence="8 9" key="1">
    <citation type="submission" date="2022-10" db="EMBL/GenBank/DDBJ databases">
        <title>Comparative genomics and taxonomic characterization of three novel marine species of genus Reichenbachiella exhibiting antioxidant and polysaccharide degradation activities.</title>
        <authorList>
            <person name="Muhammad N."/>
            <person name="Lee Y.-J."/>
            <person name="Ko J."/>
            <person name="Kim S.-G."/>
        </authorList>
    </citation>
    <scope>NUCLEOTIDE SEQUENCE [LARGE SCALE GENOMIC DNA]</scope>
    <source>
        <strain evidence="8 9">ABR2-5</strain>
    </source>
</reference>
<feature type="coiled-coil region" evidence="5">
    <location>
        <begin position="681"/>
        <end position="708"/>
    </location>
</feature>
<dbReference type="SMART" id="SM00028">
    <property type="entry name" value="TPR"/>
    <property type="match status" value="4"/>
</dbReference>
<dbReference type="PANTHER" id="PTHR43065">
    <property type="entry name" value="SENSOR HISTIDINE KINASE"/>
    <property type="match status" value="1"/>
</dbReference>
<keyword evidence="8" id="KW-0067">ATP-binding</keyword>